<feature type="region of interest" description="Disordered" evidence="1">
    <location>
        <begin position="1"/>
        <end position="150"/>
    </location>
</feature>
<name>A0AAD7N325_9AGAR</name>
<feature type="compositionally biased region" description="Basic residues" evidence="1">
    <location>
        <begin position="81"/>
        <end position="97"/>
    </location>
</feature>
<feature type="compositionally biased region" description="Polar residues" evidence="1">
    <location>
        <begin position="138"/>
        <end position="150"/>
    </location>
</feature>
<dbReference type="Proteomes" id="UP001215598">
    <property type="component" value="Unassembled WGS sequence"/>
</dbReference>
<feature type="compositionally biased region" description="Basic and acidic residues" evidence="1">
    <location>
        <begin position="23"/>
        <end position="42"/>
    </location>
</feature>
<evidence type="ECO:0000313" key="2">
    <source>
        <dbReference type="EMBL" id="KAJ7742314.1"/>
    </source>
</evidence>
<accession>A0AAD7N325</accession>
<reference evidence="2" key="1">
    <citation type="submission" date="2023-03" db="EMBL/GenBank/DDBJ databases">
        <title>Massive genome expansion in bonnet fungi (Mycena s.s.) driven by repeated elements and novel gene families across ecological guilds.</title>
        <authorList>
            <consortium name="Lawrence Berkeley National Laboratory"/>
            <person name="Harder C.B."/>
            <person name="Miyauchi S."/>
            <person name="Viragh M."/>
            <person name="Kuo A."/>
            <person name="Thoen E."/>
            <person name="Andreopoulos B."/>
            <person name="Lu D."/>
            <person name="Skrede I."/>
            <person name="Drula E."/>
            <person name="Henrissat B."/>
            <person name="Morin E."/>
            <person name="Kohler A."/>
            <person name="Barry K."/>
            <person name="LaButti K."/>
            <person name="Morin E."/>
            <person name="Salamov A."/>
            <person name="Lipzen A."/>
            <person name="Mereny Z."/>
            <person name="Hegedus B."/>
            <person name="Baldrian P."/>
            <person name="Stursova M."/>
            <person name="Weitz H."/>
            <person name="Taylor A."/>
            <person name="Grigoriev I.V."/>
            <person name="Nagy L.G."/>
            <person name="Martin F."/>
            <person name="Kauserud H."/>
        </authorList>
    </citation>
    <scope>NUCLEOTIDE SEQUENCE</scope>
    <source>
        <strain evidence="2">CBHHK182m</strain>
    </source>
</reference>
<evidence type="ECO:0000256" key="1">
    <source>
        <dbReference type="SAM" id="MobiDB-lite"/>
    </source>
</evidence>
<feature type="compositionally biased region" description="Basic residues" evidence="1">
    <location>
        <begin position="43"/>
        <end position="53"/>
    </location>
</feature>
<keyword evidence="3" id="KW-1185">Reference proteome</keyword>
<comment type="caution">
    <text evidence="2">The sequence shown here is derived from an EMBL/GenBank/DDBJ whole genome shotgun (WGS) entry which is preliminary data.</text>
</comment>
<gene>
    <name evidence="2" type="ORF">B0H16DRAFT_1861313</name>
</gene>
<dbReference type="AlphaFoldDB" id="A0AAD7N325"/>
<proteinExistence type="predicted"/>
<protein>
    <submittedName>
        <fullName evidence="2">Uncharacterized protein</fullName>
    </submittedName>
</protein>
<organism evidence="2 3">
    <name type="scientific">Mycena metata</name>
    <dbReference type="NCBI Taxonomy" id="1033252"/>
    <lineage>
        <taxon>Eukaryota</taxon>
        <taxon>Fungi</taxon>
        <taxon>Dikarya</taxon>
        <taxon>Basidiomycota</taxon>
        <taxon>Agaricomycotina</taxon>
        <taxon>Agaricomycetes</taxon>
        <taxon>Agaricomycetidae</taxon>
        <taxon>Agaricales</taxon>
        <taxon>Marasmiineae</taxon>
        <taxon>Mycenaceae</taxon>
        <taxon>Mycena</taxon>
    </lineage>
</organism>
<evidence type="ECO:0000313" key="3">
    <source>
        <dbReference type="Proteomes" id="UP001215598"/>
    </source>
</evidence>
<dbReference type="EMBL" id="JARKIB010000095">
    <property type="protein sequence ID" value="KAJ7742314.1"/>
    <property type="molecule type" value="Genomic_DNA"/>
</dbReference>
<sequence length="202" mass="22918">MQGGDIDHHGKRGMLDELAEQNVHMEKLEPDKGDGRAREKKISCRWKMHMRARIPKDERDQPNNAAQRPELTAAGHDIAPRPRRHSRETRAQPRRVRGYGGRKVFQPVVKVAARPAEGKDHGASVTAPHDAYKESNGPWRSSSYDPTATLSRPKRYFDHEARCLRRECTYERQLEQCAGLPFLGIGAAPGRAERILAREISE</sequence>